<evidence type="ECO:0000256" key="3">
    <source>
        <dbReference type="ARBA" id="ARBA00022723"/>
    </source>
</evidence>
<dbReference type="AlphaFoldDB" id="M7PTC5"/>
<dbReference type="GO" id="GO:0046872">
    <property type="term" value="F:metal ion binding"/>
    <property type="evidence" value="ECO:0007669"/>
    <property type="project" value="UniProtKB-KW"/>
</dbReference>
<protein>
    <submittedName>
        <fullName evidence="7">UDP-2,3-diacylglucosamine hydrolase-like protein</fullName>
    </submittedName>
</protein>
<keyword evidence="8" id="KW-1185">Reference proteome</keyword>
<sequence>MQTQISHKHKLKVRTVWISDIHLGFRGCSADMLLNFLHQVECDYLYLVGDIIDVWEMKKRMFWPQEHNNVIRTILGKAKHNTKVVYVPGNHDEVLRDFDGAVFGNVSIRNEIIHTTADQRKLLILHGDQFDSVVKCSPLLAKIGGRLYDLLLRANRTVNLVRRKMGFSYWSLAAFLKHKVKNAVQYISNFEEAVAHEAARQGVDGVVCGHIHRAEITRLHDIDYYNCGDWVESCTALVERQDGRMEIINWAEYLQHTPAIAKAA</sequence>
<evidence type="ECO:0000259" key="6">
    <source>
        <dbReference type="Pfam" id="PF00149"/>
    </source>
</evidence>
<dbReference type="InterPro" id="IPR029052">
    <property type="entry name" value="Metallo-depent_PP-like"/>
</dbReference>
<dbReference type="SUPFAM" id="SSF56300">
    <property type="entry name" value="Metallo-dependent phosphatases"/>
    <property type="match status" value="1"/>
</dbReference>
<proteinExistence type="predicted"/>
<dbReference type="GO" id="GO:0009245">
    <property type="term" value="P:lipid A biosynthetic process"/>
    <property type="evidence" value="ECO:0007669"/>
    <property type="project" value="TreeGrafter"/>
</dbReference>
<keyword evidence="1" id="KW-1003">Cell membrane</keyword>
<evidence type="ECO:0000256" key="2">
    <source>
        <dbReference type="ARBA" id="ARBA00022519"/>
    </source>
</evidence>
<dbReference type="eggNOG" id="COG2908">
    <property type="taxonomic scope" value="Bacteria"/>
</dbReference>
<dbReference type="Pfam" id="PF00149">
    <property type="entry name" value="Metallophos"/>
    <property type="match status" value="1"/>
</dbReference>
<dbReference type="GO" id="GO:0016020">
    <property type="term" value="C:membrane"/>
    <property type="evidence" value="ECO:0007669"/>
    <property type="project" value="GOC"/>
</dbReference>
<dbReference type="PANTHER" id="PTHR34990:SF2">
    <property type="entry name" value="BLL8164 PROTEIN"/>
    <property type="match status" value="1"/>
</dbReference>
<accession>M7PTC5</accession>
<dbReference type="STRING" id="1286106.MPL1_03348"/>
<organism evidence="7 8">
    <name type="scientific">Methylophaga lonarensis MPL</name>
    <dbReference type="NCBI Taxonomy" id="1286106"/>
    <lineage>
        <taxon>Bacteria</taxon>
        <taxon>Pseudomonadati</taxon>
        <taxon>Pseudomonadota</taxon>
        <taxon>Gammaproteobacteria</taxon>
        <taxon>Thiotrichales</taxon>
        <taxon>Piscirickettsiaceae</taxon>
        <taxon>Methylophaga</taxon>
    </lineage>
</organism>
<dbReference type="PATRIC" id="fig|1286106.3.peg.668"/>
<evidence type="ECO:0000256" key="4">
    <source>
        <dbReference type="ARBA" id="ARBA00023136"/>
    </source>
</evidence>
<keyword evidence="2" id="KW-0997">Cell inner membrane</keyword>
<dbReference type="PANTHER" id="PTHR34990">
    <property type="entry name" value="UDP-2,3-DIACYLGLUCOSAMINE HYDROLASE-RELATED"/>
    <property type="match status" value="1"/>
</dbReference>
<dbReference type="Proteomes" id="UP000012019">
    <property type="component" value="Unassembled WGS sequence"/>
</dbReference>
<dbReference type="Gene3D" id="3.60.21.10">
    <property type="match status" value="1"/>
</dbReference>
<dbReference type="InterPro" id="IPR043461">
    <property type="entry name" value="LpxH-like"/>
</dbReference>
<dbReference type="OrthoDB" id="9802481at2"/>
<dbReference type="CDD" id="cd07398">
    <property type="entry name" value="MPP_YbbF-LpxH"/>
    <property type="match status" value="1"/>
</dbReference>
<keyword evidence="3" id="KW-0479">Metal-binding</keyword>
<dbReference type="GO" id="GO:0008758">
    <property type="term" value="F:UDP-2,3-diacylglucosamine hydrolase activity"/>
    <property type="evidence" value="ECO:0007669"/>
    <property type="project" value="TreeGrafter"/>
</dbReference>
<evidence type="ECO:0000256" key="5">
    <source>
        <dbReference type="ARBA" id="ARBA00023211"/>
    </source>
</evidence>
<reference evidence="7 8" key="1">
    <citation type="journal article" date="2013" name="Genome Announc.">
        <title>Draft Genome Sequence of Methylophaga lonarensis MPLT, a Haloalkaliphilic (Non-Methane-Utilizing) Methylotroph.</title>
        <authorList>
            <person name="Shetty S.A."/>
            <person name="Marathe N.P."/>
            <person name="Munot H."/>
            <person name="Antony C.P."/>
            <person name="Dhotre D.P."/>
            <person name="Murrell J.C."/>
            <person name="Shouche Y.S."/>
        </authorList>
    </citation>
    <scope>NUCLEOTIDE SEQUENCE [LARGE SCALE GENOMIC DNA]</scope>
    <source>
        <strain evidence="7 8">MPL</strain>
    </source>
</reference>
<gene>
    <name evidence="7" type="ORF">MPL1_03348</name>
</gene>
<name>M7PTC5_9GAMM</name>
<feature type="domain" description="Calcineurin-like phosphoesterase" evidence="6">
    <location>
        <begin position="14"/>
        <end position="213"/>
    </location>
</feature>
<evidence type="ECO:0000313" key="7">
    <source>
        <dbReference type="EMBL" id="EMR13719.1"/>
    </source>
</evidence>
<evidence type="ECO:0000256" key="1">
    <source>
        <dbReference type="ARBA" id="ARBA00022475"/>
    </source>
</evidence>
<keyword evidence="5" id="KW-0464">Manganese</keyword>
<dbReference type="EMBL" id="APHR01000015">
    <property type="protein sequence ID" value="EMR13719.1"/>
    <property type="molecule type" value="Genomic_DNA"/>
</dbReference>
<keyword evidence="7" id="KW-0378">Hydrolase</keyword>
<keyword evidence="4" id="KW-0472">Membrane</keyword>
<evidence type="ECO:0000313" key="8">
    <source>
        <dbReference type="Proteomes" id="UP000012019"/>
    </source>
</evidence>
<dbReference type="RefSeq" id="WP_009725700.1">
    <property type="nucleotide sequence ID" value="NZ_APHR01000015.1"/>
</dbReference>
<dbReference type="InterPro" id="IPR004843">
    <property type="entry name" value="Calcineurin-like_PHP"/>
</dbReference>
<comment type="caution">
    <text evidence="7">The sequence shown here is derived from an EMBL/GenBank/DDBJ whole genome shotgun (WGS) entry which is preliminary data.</text>
</comment>